<comment type="similarity">
    <text evidence="2">Belongs to the BexD/CtrA/VexA family.</text>
</comment>
<gene>
    <name evidence="17" type="ORF">LMG29660_03331</name>
</gene>
<sequence length="421" mass="44506">MIDHLIGIRTIALSVVSKEARNVRHRVARCGGILSVALALTWLGGCAFAPGMTFRGGCPADVSADPSGACGRATHAASLAATTGGTVTEDAPPTGALVEIDAALIDQTRAKAGPSIPKDVLSLFQQARPYTLGPGDVLSIVVWDHPELNMPVVATSNGIDTTGSNAIVSGYTVDTNGVVQFAYVGPVKVGGLTELQARDLLARHLARYIRDPQVTLRIQAYRSRRIYLDGEVRIPGLQVMNDLPMTLPEAINRAGGFTSNGDRARVAVTRGDATVTVNLPRMIEQGLNPDRILLQSGDLVRVYPLSDSKVFVLGEVGHTMTATFNNGRLTLNDALGYAGGVSPYSGDASQVYVVRSRRGGAPTVFHLNATSPAAMALANDFDLMPDDVVFVDASSLVRWSRVVGMFLPSAQTLATGRNIAF</sequence>
<dbReference type="InterPro" id="IPR054765">
    <property type="entry name" value="SLBB_dom"/>
</dbReference>
<keyword evidence="13" id="KW-0998">Cell outer membrane</keyword>
<evidence type="ECO:0000256" key="12">
    <source>
        <dbReference type="ARBA" id="ARBA00023139"/>
    </source>
</evidence>
<dbReference type="GO" id="GO:0015288">
    <property type="term" value="F:porin activity"/>
    <property type="evidence" value="ECO:0007669"/>
    <property type="project" value="UniProtKB-KW"/>
</dbReference>
<proteinExistence type="inferred from homology"/>
<evidence type="ECO:0000256" key="1">
    <source>
        <dbReference type="ARBA" id="ARBA00004571"/>
    </source>
</evidence>
<evidence type="ECO:0000256" key="9">
    <source>
        <dbReference type="ARBA" id="ARBA00023065"/>
    </source>
</evidence>
<evidence type="ECO:0000256" key="3">
    <source>
        <dbReference type="ARBA" id="ARBA00022448"/>
    </source>
</evidence>
<keyword evidence="6" id="KW-0812">Transmembrane</keyword>
<dbReference type="GO" id="GO:0046930">
    <property type="term" value="C:pore complex"/>
    <property type="evidence" value="ECO:0007669"/>
    <property type="project" value="UniProtKB-KW"/>
</dbReference>
<accession>A0A6J5DXX2</accession>
<evidence type="ECO:0000256" key="2">
    <source>
        <dbReference type="ARBA" id="ARBA00009450"/>
    </source>
</evidence>
<dbReference type="InterPro" id="IPR003715">
    <property type="entry name" value="Poly_export_N"/>
</dbReference>
<name>A0A6J5DXX2_9BURK</name>
<organism evidence="17 18">
    <name type="scientific">Burkholderia puraquae</name>
    <dbReference type="NCBI Taxonomy" id="1904757"/>
    <lineage>
        <taxon>Bacteria</taxon>
        <taxon>Pseudomonadati</taxon>
        <taxon>Pseudomonadota</taxon>
        <taxon>Betaproteobacteria</taxon>
        <taxon>Burkholderiales</taxon>
        <taxon>Burkholderiaceae</taxon>
        <taxon>Burkholderia</taxon>
        <taxon>Burkholderia cepacia complex</taxon>
    </lineage>
</organism>
<feature type="domain" description="SLBB" evidence="16">
    <location>
        <begin position="225"/>
        <end position="302"/>
    </location>
</feature>
<keyword evidence="10" id="KW-0626">Porin</keyword>
<dbReference type="GO" id="GO:0009279">
    <property type="term" value="C:cell outer membrane"/>
    <property type="evidence" value="ECO:0007669"/>
    <property type="project" value="UniProtKB-SubCell"/>
</dbReference>
<evidence type="ECO:0000259" key="16">
    <source>
        <dbReference type="Pfam" id="PF22461"/>
    </source>
</evidence>
<dbReference type="PANTHER" id="PTHR33619">
    <property type="entry name" value="POLYSACCHARIDE EXPORT PROTEIN GFCE-RELATED"/>
    <property type="match status" value="1"/>
</dbReference>
<evidence type="ECO:0000256" key="11">
    <source>
        <dbReference type="ARBA" id="ARBA00023136"/>
    </source>
</evidence>
<evidence type="ECO:0000256" key="10">
    <source>
        <dbReference type="ARBA" id="ARBA00023114"/>
    </source>
</evidence>
<dbReference type="Gene3D" id="3.30.1950.10">
    <property type="entry name" value="wza like domain"/>
    <property type="match status" value="1"/>
</dbReference>
<dbReference type="GO" id="GO:0006811">
    <property type="term" value="P:monoatomic ion transport"/>
    <property type="evidence" value="ECO:0007669"/>
    <property type="project" value="UniProtKB-KW"/>
</dbReference>
<keyword evidence="12" id="KW-0564">Palmitate</keyword>
<keyword evidence="7" id="KW-0732">Signal</keyword>
<protein>
    <recommendedName>
        <fullName evidence="19">Sugar transporter</fullName>
    </recommendedName>
</protein>
<dbReference type="Pfam" id="PF22461">
    <property type="entry name" value="SLBB_2"/>
    <property type="match status" value="2"/>
</dbReference>
<evidence type="ECO:0000256" key="6">
    <source>
        <dbReference type="ARBA" id="ARBA00022692"/>
    </source>
</evidence>
<evidence type="ECO:0000259" key="15">
    <source>
        <dbReference type="Pfam" id="PF02563"/>
    </source>
</evidence>
<evidence type="ECO:0000256" key="13">
    <source>
        <dbReference type="ARBA" id="ARBA00023237"/>
    </source>
</evidence>
<dbReference type="Gene3D" id="3.10.560.10">
    <property type="entry name" value="Outer membrane lipoprotein wza domain like"/>
    <property type="match status" value="2"/>
</dbReference>
<dbReference type="EMBL" id="CADIKG010000007">
    <property type="protein sequence ID" value="CAB3758091.1"/>
    <property type="molecule type" value="Genomic_DNA"/>
</dbReference>
<keyword evidence="11" id="KW-0472">Membrane</keyword>
<keyword evidence="5" id="KW-0762">Sugar transport</keyword>
<feature type="domain" description="SLBB" evidence="16">
    <location>
        <begin position="309"/>
        <end position="391"/>
    </location>
</feature>
<evidence type="ECO:0000256" key="14">
    <source>
        <dbReference type="ARBA" id="ARBA00023288"/>
    </source>
</evidence>
<evidence type="ECO:0000256" key="4">
    <source>
        <dbReference type="ARBA" id="ARBA00022452"/>
    </source>
</evidence>
<keyword evidence="9" id="KW-0406">Ion transport</keyword>
<evidence type="ECO:0000256" key="7">
    <source>
        <dbReference type="ARBA" id="ARBA00022729"/>
    </source>
</evidence>
<reference evidence="17 18" key="1">
    <citation type="submission" date="2020-04" db="EMBL/GenBank/DDBJ databases">
        <authorList>
            <person name="De Canck E."/>
        </authorList>
    </citation>
    <scope>NUCLEOTIDE SEQUENCE [LARGE SCALE GENOMIC DNA]</scope>
    <source>
        <strain evidence="17 18">LMG 29660</strain>
    </source>
</reference>
<dbReference type="PANTHER" id="PTHR33619:SF3">
    <property type="entry name" value="POLYSACCHARIDE EXPORT PROTEIN GFCE-RELATED"/>
    <property type="match status" value="1"/>
</dbReference>
<evidence type="ECO:0000313" key="18">
    <source>
        <dbReference type="Proteomes" id="UP000494135"/>
    </source>
</evidence>
<evidence type="ECO:0000313" key="17">
    <source>
        <dbReference type="EMBL" id="CAB3758091.1"/>
    </source>
</evidence>
<keyword evidence="14" id="KW-0449">Lipoprotein</keyword>
<dbReference type="AlphaFoldDB" id="A0A6J5DXX2"/>
<dbReference type="InterPro" id="IPR049712">
    <property type="entry name" value="Poly_export"/>
</dbReference>
<keyword evidence="3" id="KW-0813">Transport</keyword>
<evidence type="ECO:0000256" key="5">
    <source>
        <dbReference type="ARBA" id="ARBA00022597"/>
    </source>
</evidence>
<evidence type="ECO:0008006" key="19">
    <source>
        <dbReference type="Google" id="ProtNLM"/>
    </source>
</evidence>
<feature type="domain" description="Polysaccharide export protein N-terminal" evidence="15">
    <location>
        <begin position="126"/>
        <end position="218"/>
    </location>
</feature>
<dbReference type="Proteomes" id="UP000494135">
    <property type="component" value="Unassembled WGS sequence"/>
</dbReference>
<dbReference type="GO" id="GO:0015159">
    <property type="term" value="F:polysaccharide transmembrane transporter activity"/>
    <property type="evidence" value="ECO:0007669"/>
    <property type="project" value="InterPro"/>
</dbReference>
<dbReference type="Pfam" id="PF02563">
    <property type="entry name" value="Poly_export"/>
    <property type="match status" value="1"/>
</dbReference>
<keyword evidence="8" id="KW-0625">Polysaccharide transport</keyword>
<keyword evidence="4" id="KW-1134">Transmembrane beta strand</keyword>
<evidence type="ECO:0000256" key="8">
    <source>
        <dbReference type="ARBA" id="ARBA00023047"/>
    </source>
</evidence>
<comment type="subcellular location">
    <subcellularLocation>
        <location evidence="1">Cell outer membrane</location>
        <topology evidence="1">Multi-pass membrane protein</topology>
    </subcellularLocation>
</comment>